<reference evidence="2" key="1">
    <citation type="submission" date="2023-03" db="EMBL/GenBank/DDBJ databases">
        <title>Chromosome-scale reference genome and RAD-based genetic map of yellow starthistle (Centaurea solstitialis) reveal putative structural variation and QTLs associated with invader traits.</title>
        <authorList>
            <person name="Reatini B."/>
            <person name="Cang F.A."/>
            <person name="Jiang Q."/>
            <person name="Mckibben M.T.W."/>
            <person name="Barker M.S."/>
            <person name="Rieseberg L.H."/>
            <person name="Dlugosch K.M."/>
        </authorList>
    </citation>
    <scope>NUCLEOTIDE SEQUENCE</scope>
    <source>
        <strain evidence="2">CAN-66</strain>
        <tissue evidence="2">Leaf</tissue>
    </source>
</reference>
<dbReference type="Pfam" id="PF13963">
    <property type="entry name" value="Transpos_assoc"/>
    <property type="match status" value="1"/>
</dbReference>
<dbReference type="InterPro" id="IPR029480">
    <property type="entry name" value="Transpos_assoc"/>
</dbReference>
<name>A0AA38WCB2_9ASTR</name>
<organism evidence="2 3">
    <name type="scientific">Centaurea solstitialis</name>
    <name type="common">yellow star-thistle</name>
    <dbReference type="NCBI Taxonomy" id="347529"/>
    <lineage>
        <taxon>Eukaryota</taxon>
        <taxon>Viridiplantae</taxon>
        <taxon>Streptophyta</taxon>
        <taxon>Embryophyta</taxon>
        <taxon>Tracheophyta</taxon>
        <taxon>Spermatophyta</taxon>
        <taxon>Magnoliopsida</taxon>
        <taxon>eudicotyledons</taxon>
        <taxon>Gunneridae</taxon>
        <taxon>Pentapetalae</taxon>
        <taxon>asterids</taxon>
        <taxon>campanulids</taxon>
        <taxon>Asterales</taxon>
        <taxon>Asteraceae</taxon>
        <taxon>Carduoideae</taxon>
        <taxon>Cardueae</taxon>
        <taxon>Centaureinae</taxon>
        <taxon>Centaurea</taxon>
    </lineage>
</organism>
<keyword evidence="3" id="KW-1185">Reference proteome</keyword>
<comment type="caution">
    <text evidence="2">The sequence shown here is derived from an EMBL/GenBank/DDBJ whole genome shotgun (WGS) entry which is preliminary data.</text>
</comment>
<dbReference type="Proteomes" id="UP001172457">
    <property type="component" value="Chromosome 5"/>
</dbReference>
<sequence length="151" mass="17698">MEKSWMRTNRTKNPYIDGVAAFLKYVVHQLKVLRNMDPLKNHEKIKIPCPCVFCLNHYSLDVDELHHHLFSKGIDESYIKWTKHGEKDERPRSGHINVNDETEIPTDAPVTIEMVQSTEDYCIENHKKSDLKMLKATIQRMSQLYQVVCNS</sequence>
<feature type="domain" description="Transposase-associated" evidence="1">
    <location>
        <begin position="3"/>
        <end position="86"/>
    </location>
</feature>
<protein>
    <recommendedName>
        <fullName evidence="1">Transposase-associated domain-containing protein</fullName>
    </recommendedName>
</protein>
<evidence type="ECO:0000259" key="1">
    <source>
        <dbReference type="Pfam" id="PF13963"/>
    </source>
</evidence>
<evidence type="ECO:0000313" key="3">
    <source>
        <dbReference type="Proteomes" id="UP001172457"/>
    </source>
</evidence>
<gene>
    <name evidence="2" type="ORF">OSB04_019358</name>
</gene>
<dbReference type="EMBL" id="JARYMX010000005">
    <property type="protein sequence ID" value="KAJ9546815.1"/>
    <property type="molecule type" value="Genomic_DNA"/>
</dbReference>
<evidence type="ECO:0000313" key="2">
    <source>
        <dbReference type="EMBL" id="KAJ9546815.1"/>
    </source>
</evidence>
<dbReference type="AlphaFoldDB" id="A0AA38WCB2"/>
<accession>A0AA38WCB2</accession>
<proteinExistence type="predicted"/>